<evidence type="ECO:0000313" key="3">
    <source>
        <dbReference type="Proteomes" id="UP001168821"/>
    </source>
</evidence>
<proteinExistence type="predicted"/>
<feature type="transmembrane region" description="Helical" evidence="1">
    <location>
        <begin position="101"/>
        <end position="120"/>
    </location>
</feature>
<evidence type="ECO:0000256" key="1">
    <source>
        <dbReference type="SAM" id="Phobius"/>
    </source>
</evidence>
<keyword evidence="1" id="KW-0472">Membrane</keyword>
<organism evidence="2 3">
    <name type="scientific">Zophobas morio</name>
    <dbReference type="NCBI Taxonomy" id="2755281"/>
    <lineage>
        <taxon>Eukaryota</taxon>
        <taxon>Metazoa</taxon>
        <taxon>Ecdysozoa</taxon>
        <taxon>Arthropoda</taxon>
        <taxon>Hexapoda</taxon>
        <taxon>Insecta</taxon>
        <taxon>Pterygota</taxon>
        <taxon>Neoptera</taxon>
        <taxon>Endopterygota</taxon>
        <taxon>Coleoptera</taxon>
        <taxon>Polyphaga</taxon>
        <taxon>Cucujiformia</taxon>
        <taxon>Tenebrionidae</taxon>
        <taxon>Zophobas</taxon>
    </lineage>
</organism>
<reference evidence="2" key="1">
    <citation type="journal article" date="2023" name="G3 (Bethesda)">
        <title>Whole genome assemblies of Zophobas morio and Tenebrio molitor.</title>
        <authorList>
            <person name="Kaur S."/>
            <person name="Stinson S.A."/>
            <person name="diCenzo G.C."/>
        </authorList>
    </citation>
    <scope>NUCLEOTIDE SEQUENCE</scope>
    <source>
        <strain evidence="2">QUZm001</strain>
    </source>
</reference>
<comment type="caution">
    <text evidence="2">The sequence shown here is derived from an EMBL/GenBank/DDBJ whole genome shotgun (WGS) entry which is preliminary data.</text>
</comment>
<gene>
    <name evidence="2" type="ORF">Zmor_004825</name>
</gene>
<keyword evidence="1" id="KW-1133">Transmembrane helix</keyword>
<name>A0AA38IWK7_9CUCU</name>
<dbReference type="EMBL" id="JALNTZ010000002">
    <property type="protein sequence ID" value="KAJ3660374.1"/>
    <property type="molecule type" value="Genomic_DNA"/>
</dbReference>
<dbReference type="Proteomes" id="UP001168821">
    <property type="component" value="Unassembled WGS sequence"/>
</dbReference>
<evidence type="ECO:0000313" key="2">
    <source>
        <dbReference type="EMBL" id="KAJ3660374.1"/>
    </source>
</evidence>
<keyword evidence="1" id="KW-0812">Transmembrane</keyword>
<accession>A0AA38IWK7</accession>
<keyword evidence="3" id="KW-1185">Reference proteome</keyword>
<dbReference type="AlphaFoldDB" id="A0AA38IWK7"/>
<sequence length="154" mass="16785">MGSGRGRHTWGIVAAGRSLTSRGELRSHYAAGCVGNDYHKTTTARLSVTTKVGLPATLKARRVHCGFIVNMPRASGSGAGSRRANGVRRLRGKFGLSLEEFLFGLFLGSFFVLVLFLHAVQLCVHKLVLVCVNKVFEFSTSNRLYSIRLGLSFP</sequence>
<protein>
    <submittedName>
        <fullName evidence="2">Uncharacterized protein</fullName>
    </submittedName>
</protein>